<evidence type="ECO:0000313" key="24">
    <source>
        <dbReference type="RefSeq" id="XP_013783457.2"/>
    </source>
</evidence>
<dbReference type="Pfam" id="PF00240">
    <property type="entry name" value="ubiquitin"/>
    <property type="match status" value="1"/>
</dbReference>
<dbReference type="Gene3D" id="2.20.25.20">
    <property type="match status" value="1"/>
</dbReference>
<dbReference type="InterPro" id="IPR031127">
    <property type="entry name" value="E3_UB_ligase_RBR"/>
</dbReference>
<dbReference type="InterPro" id="IPR029071">
    <property type="entry name" value="Ubiquitin-like_domsf"/>
</dbReference>
<keyword evidence="9 19" id="KW-0479">Metal-binding</keyword>
<evidence type="ECO:0000256" key="20">
    <source>
        <dbReference type="SAM" id="Phobius"/>
    </source>
</evidence>
<evidence type="ECO:0000256" key="17">
    <source>
        <dbReference type="ARBA" id="ARBA00029442"/>
    </source>
</evidence>
<evidence type="ECO:0000256" key="16">
    <source>
        <dbReference type="ARBA" id="ARBA00023128"/>
    </source>
</evidence>
<dbReference type="PRINTS" id="PR01475">
    <property type="entry name" value="PARKIN"/>
</dbReference>
<dbReference type="InterPro" id="IPR041565">
    <property type="entry name" value="Parkin_Znf-RING"/>
</dbReference>
<dbReference type="SMART" id="SM00647">
    <property type="entry name" value="IBR"/>
    <property type="match status" value="2"/>
</dbReference>
<evidence type="ECO:0000256" key="11">
    <source>
        <dbReference type="ARBA" id="ARBA00022771"/>
    </source>
</evidence>
<evidence type="ECO:0000256" key="15">
    <source>
        <dbReference type="ARBA" id="ARBA00023006"/>
    </source>
</evidence>
<dbReference type="InterPro" id="IPR047535">
    <property type="entry name" value="RING-HC_RBR_parkin"/>
</dbReference>
<reference evidence="24" key="1">
    <citation type="submission" date="2025-08" db="UniProtKB">
        <authorList>
            <consortium name="RefSeq"/>
        </authorList>
    </citation>
    <scope>IDENTIFICATION</scope>
    <source>
        <tissue evidence="24">Muscle</tissue>
    </source>
</reference>
<keyword evidence="20" id="KW-0472">Membrane</keyword>
<evidence type="ECO:0000256" key="12">
    <source>
        <dbReference type="ARBA" id="ARBA00022786"/>
    </source>
</evidence>
<dbReference type="Pfam" id="PF17978">
    <property type="entry name" value="zf-RING_14"/>
    <property type="match status" value="1"/>
</dbReference>
<dbReference type="Gene3D" id="3.10.20.90">
    <property type="entry name" value="Phosphatidylinositol 3-kinase Catalytic Subunit, Chain A, domain 1"/>
    <property type="match status" value="1"/>
</dbReference>
<dbReference type="InterPro" id="IPR054694">
    <property type="entry name" value="Parkin-like_IBR"/>
</dbReference>
<evidence type="ECO:0000256" key="9">
    <source>
        <dbReference type="ARBA" id="ARBA00022723"/>
    </source>
</evidence>
<comment type="similarity">
    <text evidence="17 19">Belongs to the RBR family. Parkin subfamily.</text>
</comment>
<evidence type="ECO:0000256" key="19">
    <source>
        <dbReference type="PIRNR" id="PIRNR037880"/>
    </source>
</evidence>
<dbReference type="SUPFAM" id="SSF57850">
    <property type="entry name" value="RING/U-box"/>
    <property type="match status" value="2"/>
</dbReference>
<dbReference type="SMART" id="SM00213">
    <property type="entry name" value="UBQ"/>
    <property type="match status" value="1"/>
</dbReference>
<keyword evidence="12 19" id="KW-0833">Ubl conjugation pathway</keyword>
<dbReference type="SUPFAM" id="SSF54236">
    <property type="entry name" value="Ubiquitin-like"/>
    <property type="match status" value="1"/>
</dbReference>
<keyword evidence="6" id="KW-0963">Cytoplasm</keyword>
<dbReference type="Pfam" id="PF22605">
    <property type="entry name" value="IBR_2"/>
    <property type="match status" value="1"/>
</dbReference>
<feature type="domain" description="Ubiquitin-like" evidence="21">
    <location>
        <begin position="45"/>
        <end position="120"/>
    </location>
</feature>
<organism evidence="23 24">
    <name type="scientific">Limulus polyphemus</name>
    <name type="common">Atlantic horseshoe crab</name>
    <dbReference type="NCBI Taxonomy" id="6850"/>
    <lineage>
        <taxon>Eukaryota</taxon>
        <taxon>Metazoa</taxon>
        <taxon>Ecdysozoa</taxon>
        <taxon>Arthropoda</taxon>
        <taxon>Chelicerata</taxon>
        <taxon>Merostomata</taxon>
        <taxon>Xiphosura</taxon>
        <taxon>Limulidae</taxon>
        <taxon>Limulus</taxon>
    </lineage>
</organism>
<keyword evidence="20" id="KW-1133">Transmembrane helix</keyword>
<dbReference type="Gene3D" id="1.20.120.1750">
    <property type="match status" value="1"/>
</dbReference>
<dbReference type="PROSITE" id="PS51873">
    <property type="entry name" value="TRIAD"/>
    <property type="match status" value="1"/>
</dbReference>
<keyword evidence="10" id="KW-0677">Repeat</keyword>
<comment type="subcellular location">
    <subcellularLocation>
        <location evidence="3">Cytoplasm</location>
        <location evidence="3">Cytosol</location>
    </subcellularLocation>
    <subcellularLocation>
        <location evidence="2 19">Mitochondrion</location>
    </subcellularLocation>
</comment>
<feature type="domain" description="RING-type" evidence="22">
    <location>
        <begin position="248"/>
        <end position="478"/>
    </location>
</feature>
<dbReference type="CDD" id="cd20357">
    <property type="entry name" value="Rcat_RBR_parkin"/>
    <property type="match status" value="1"/>
</dbReference>
<comment type="catalytic activity">
    <reaction evidence="1 19">
        <text>[E2 ubiquitin-conjugating enzyme]-S-ubiquitinyl-L-cysteine + [acceptor protein]-L-lysine = [E2 ubiquitin-conjugating enzyme]-L-cysteine + [acceptor protein]-N(6)-ubiquitinyl-L-lysine.</text>
        <dbReference type="EC" id="2.3.2.31"/>
    </reaction>
</comment>
<keyword evidence="15 19" id="KW-0072">Autophagy</keyword>
<evidence type="ECO:0000256" key="7">
    <source>
        <dbReference type="ARBA" id="ARBA00022553"/>
    </source>
</evidence>
<dbReference type="EC" id="2.3.2.31" evidence="5 19"/>
<keyword evidence="20" id="KW-0812">Transmembrane</keyword>
<accession>A0ABM1BJX5</accession>
<dbReference type="Proteomes" id="UP000694941">
    <property type="component" value="Unplaced"/>
</dbReference>
<dbReference type="RefSeq" id="XP_013783457.2">
    <property type="nucleotide sequence ID" value="XM_013928003.2"/>
</dbReference>
<evidence type="ECO:0000256" key="2">
    <source>
        <dbReference type="ARBA" id="ARBA00004173"/>
    </source>
</evidence>
<evidence type="ECO:0000256" key="14">
    <source>
        <dbReference type="ARBA" id="ARBA00022843"/>
    </source>
</evidence>
<comment type="function">
    <text evidence="19">Functions within a multiprotein E3 ubiquitin ligase complex, catalyzing the covalent attachment of ubiquitin moieties onto substrate proteins.</text>
</comment>
<gene>
    <name evidence="24" type="primary">LOC106467635</name>
</gene>
<proteinExistence type="inferred from homology"/>
<keyword evidence="14 19" id="KW-0832">Ubl conjugation</keyword>
<evidence type="ECO:0000259" key="21">
    <source>
        <dbReference type="PROSITE" id="PS50053"/>
    </source>
</evidence>
<keyword evidence="7" id="KW-0597">Phosphoprotein</keyword>
<dbReference type="InterPro" id="IPR003977">
    <property type="entry name" value="Parkin"/>
</dbReference>
<feature type="transmembrane region" description="Helical" evidence="20">
    <location>
        <begin position="6"/>
        <end position="34"/>
    </location>
</feature>
<dbReference type="PIRSF" id="PIRSF037880">
    <property type="entry name" value="Parkin"/>
    <property type="match status" value="1"/>
</dbReference>
<evidence type="ECO:0000256" key="10">
    <source>
        <dbReference type="ARBA" id="ARBA00022737"/>
    </source>
</evidence>
<evidence type="ECO:0000256" key="13">
    <source>
        <dbReference type="ARBA" id="ARBA00022833"/>
    </source>
</evidence>
<evidence type="ECO:0000256" key="3">
    <source>
        <dbReference type="ARBA" id="ARBA00004514"/>
    </source>
</evidence>
<evidence type="ECO:0000256" key="1">
    <source>
        <dbReference type="ARBA" id="ARBA00001798"/>
    </source>
</evidence>
<comment type="pathway">
    <text evidence="4 19">Protein modification; protein ubiquitination.</text>
</comment>
<dbReference type="CDD" id="cd21382">
    <property type="entry name" value="RING0_parkin"/>
    <property type="match status" value="1"/>
</dbReference>
<dbReference type="PROSITE" id="PS50053">
    <property type="entry name" value="UBIQUITIN_2"/>
    <property type="match status" value="1"/>
</dbReference>
<evidence type="ECO:0000256" key="4">
    <source>
        <dbReference type="ARBA" id="ARBA00004906"/>
    </source>
</evidence>
<keyword evidence="8" id="KW-0808">Transferase</keyword>
<dbReference type="InterPro" id="IPR002867">
    <property type="entry name" value="IBR_dom"/>
</dbReference>
<keyword evidence="13 19" id="KW-0862">Zinc</keyword>
<evidence type="ECO:0000259" key="22">
    <source>
        <dbReference type="PROSITE" id="PS51873"/>
    </source>
</evidence>
<sequence length="478" mass="53820">MLPNIIYMATFIINHVVSLFGSFVSSILVSLGIIKRKNVVGMNILRVNVRFNGQISVPLDINPQWTVSKMKETLSSKLNVLPEDLSIIFAGKELDDDICVENCDIGQQSILHAVRARNRAPSLTVTTSKMALLHESIASLQLSEDEQKTVNERNDKRKVNFYVYCSGPCKDVCPGKLRVRCSCCGQGTLTVIKDPCCWDDVLIAGRIPGVCQADNCSGDTAEFYFKCSNHESQEDQAVALYLIKNNFRDVPCLACTEVSTVILVFPCAAQHVICLDCFREYCISRLNERNFVQDENFGYTLPCAAGCTDSLIKETHHFKLLGEEHYARYQRFAAEEYLLQVGGVLCPFPGCGAGILPDPECRRIVCIQQGSQGCGFVFCRLCLQGYHIGRCEPIDNINTTQEYPYILNDENVEQARWEEDTKKTIKSTTKPCPKCRTSTEKDGGCMHMVCTRPQCGYHWCWMCQTEWTRDCMGNHWFG</sequence>
<dbReference type="InterPro" id="IPR047534">
    <property type="entry name" value="BRcat_RBR_parkin"/>
</dbReference>
<name>A0ABM1BJX5_LIMPO</name>
<dbReference type="Pfam" id="PF17976">
    <property type="entry name" value="zf-RING_12"/>
    <property type="match status" value="1"/>
</dbReference>
<evidence type="ECO:0000256" key="5">
    <source>
        <dbReference type="ARBA" id="ARBA00012251"/>
    </source>
</evidence>
<dbReference type="InterPro" id="IPR041170">
    <property type="entry name" value="Znf-RING_14"/>
</dbReference>
<protein>
    <recommendedName>
        <fullName evidence="18 19">E3 ubiquitin-protein ligase parkin</fullName>
        <ecNumber evidence="5 19">2.3.2.31</ecNumber>
    </recommendedName>
</protein>
<keyword evidence="16 19" id="KW-0496">Mitochondrion</keyword>
<evidence type="ECO:0000256" key="6">
    <source>
        <dbReference type="ARBA" id="ARBA00022490"/>
    </source>
</evidence>
<evidence type="ECO:0000256" key="8">
    <source>
        <dbReference type="ARBA" id="ARBA00022679"/>
    </source>
</evidence>
<dbReference type="InterPro" id="IPR044066">
    <property type="entry name" value="TRIAD_supradom"/>
</dbReference>
<keyword evidence="23" id="KW-1185">Reference proteome</keyword>
<evidence type="ECO:0000313" key="23">
    <source>
        <dbReference type="Proteomes" id="UP000694941"/>
    </source>
</evidence>
<keyword evidence="11" id="KW-0863">Zinc-finger</keyword>
<dbReference type="PANTHER" id="PTHR11685">
    <property type="entry name" value="RBR FAMILY RING FINGER AND IBR DOMAIN-CONTAINING"/>
    <property type="match status" value="1"/>
</dbReference>
<evidence type="ECO:0000256" key="18">
    <source>
        <dbReference type="ARBA" id="ARBA00029536"/>
    </source>
</evidence>
<dbReference type="GeneID" id="106467635"/>
<dbReference type="InterPro" id="IPR000626">
    <property type="entry name" value="Ubiquitin-like_dom"/>
</dbReference>
<dbReference type="CDD" id="cd20340">
    <property type="entry name" value="BRcat_RBR_parkin"/>
    <property type="match status" value="1"/>
</dbReference>
<dbReference type="CDD" id="cd16627">
    <property type="entry name" value="RING-HC_RBR_parkin"/>
    <property type="match status" value="1"/>
</dbReference>
<comment type="subunit">
    <text evidence="19">Forms an E3 ubiquitin ligase complex.</text>
</comment>
<dbReference type="InterPro" id="IPR047536">
    <property type="entry name" value="Rcat_RBR_parkin"/>
</dbReference>